<keyword evidence="3 5" id="KW-0732">Signal</keyword>
<dbReference type="Proteomes" id="UP000026941">
    <property type="component" value="Unassembled WGS sequence"/>
</dbReference>
<dbReference type="InterPro" id="IPR006311">
    <property type="entry name" value="TAT_signal"/>
</dbReference>
<evidence type="ECO:0000313" key="6">
    <source>
        <dbReference type="EMBL" id="GAJ93698.1"/>
    </source>
</evidence>
<dbReference type="InterPro" id="IPR006059">
    <property type="entry name" value="SBP"/>
</dbReference>
<evidence type="ECO:0000256" key="1">
    <source>
        <dbReference type="ARBA" id="ARBA00004418"/>
    </source>
</evidence>
<dbReference type="SUPFAM" id="SSF53850">
    <property type="entry name" value="Periplasmic binding protein-like II"/>
    <property type="match status" value="1"/>
</dbReference>
<feature type="signal peptide" evidence="5">
    <location>
        <begin position="1"/>
        <end position="32"/>
    </location>
</feature>
<keyword evidence="4" id="KW-0574">Periplasm</keyword>
<dbReference type="PRINTS" id="PR00909">
    <property type="entry name" value="SPERMDNBNDNG"/>
</dbReference>
<dbReference type="EMBL" id="BAYX01000006">
    <property type="protein sequence ID" value="GAJ93698.1"/>
    <property type="molecule type" value="Genomic_DNA"/>
</dbReference>
<dbReference type="Pfam" id="PF13416">
    <property type="entry name" value="SBP_bac_8"/>
    <property type="match status" value="1"/>
</dbReference>
<evidence type="ECO:0000256" key="2">
    <source>
        <dbReference type="ARBA" id="ARBA00022448"/>
    </source>
</evidence>
<dbReference type="PROSITE" id="PS51318">
    <property type="entry name" value="TAT"/>
    <property type="match status" value="1"/>
</dbReference>
<comment type="caution">
    <text evidence="6">The sequence shown here is derived from an EMBL/GenBank/DDBJ whole genome shotgun (WGS) entry which is preliminary data.</text>
</comment>
<feature type="chain" id="PRO_5041649387" evidence="5">
    <location>
        <begin position="33"/>
        <end position="357"/>
    </location>
</feature>
<protein>
    <submittedName>
        <fullName evidence="6">ABC transporter substrate-binding protein</fullName>
    </submittedName>
</protein>
<reference evidence="6 7" key="1">
    <citation type="submission" date="2014-05" db="EMBL/GenBank/DDBJ databases">
        <title>Whole genome shotgun sequence of Rhizobium rhizogenes NBRC 13257.</title>
        <authorList>
            <person name="Katano-Makiyama Y."/>
            <person name="Hosoyama A."/>
            <person name="Hashimoto M."/>
            <person name="Hosoyama Y."/>
            <person name="Noguchi M."/>
            <person name="Tsuchikane K."/>
            <person name="Kimura A."/>
            <person name="Ohji S."/>
            <person name="Ichikawa N."/>
            <person name="Yamazoe A."/>
            <person name="Fujita N."/>
        </authorList>
    </citation>
    <scope>NUCLEOTIDE SEQUENCE [LARGE SCALE GENOMIC DNA]</scope>
    <source>
        <strain evidence="6 7">NBRC 13257</strain>
    </source>
</reference>
<dbReference type="AlphaFoldDB" id="A0AA87QDX7"/>
<organism evidence="6 7">
    <name type="scientific">Rhizobium rhizogenes NBRC 13257</name>
    <dbReference type="NCBI Taxonomy" id="1220581"/>
    <lineage>
        <taxon>Bacteria</taxon>
        <taxon>Pseudomonadati</taxon>
        <taxon>Pseudomonadota</taxon>
        <taxon>Alphaproteobacteria</taxon>
        <taxon>Hyphomicrobiales</taxon>
        <taxon>Rhizobiaceae</taxon>
        <taxon>Rhizobium/Agrobacterium group</taxon>
        <taxon>Rhizobium</taxon>
    </lineage>
</organism>
<name>A0AA87QDX7_RHIRH</name>
<dbReference type="GO" id="GO:0015846">
    <property type="term" value="P:polyamine transport"/>
    <property type="evidence" value="ECO:0007669"/>
    <property type="project" value="InterPro"/>
</dbReference>
<evidence type="ECO:0000256" key="3">
    <source>
        <dbReference type="ARBA" id="ARBA00022729"/>
    </source>
</evidence>
<keyword evidence="2" id="KW-0813">Transport</keyword>
<sequence length="357" mass="39399">MTHESRLNFRRLAAGIAALAITVASVALPAQAADKLTYFTWSGYELPDFDKAYLAAHPNTVETSVFGDDDDAFTKVKAGFHPDLAHPCYDKVARWNKEGLLQPIDTSRIKNWDKIFPVFRNLPDLQAGDGKVWMVPWDWGNTSVLYRTDLVKNPEQSWKLLWDKQYAGRIATIDAVHDTPVVAALLAGVSPFDMTPTELDKVADKLREQRPLVSAYTTDMTSVEQSLASGQLVAAMTWNASAVALKKQGVPVEFMKPKEGMLTWACGFVMLKDAKNIDLAYDFINSRLEADSGKFLIESYGYGASTSSAFAAVPKETLDNLQLPADPDTMLKSTVFTGPMKQNDDLAKMFEKVKAGG</sequence>
<evidence type="ECO:0000313" key="7">
    <source>
        <dbReference type="Proteomes" id="UP000026941"/>
    </source>
</evidence>
<gene>
    <name evidence="6" type="ORF">RRH01S_06_03190</name>
</gene>
<dbReference type="RefSeq" id="WP_042472829.1">
    <property type="nucleotide sequence ID" value="NZ_BAYX01000006.1"/>
</dbReference>
<dbReference type="InterPro" id="IPR001188">
    <property type="entry name" value="Sperm_putr-bd"/>
</dbReference>
<dbReference type="PANTHER" id="PTHR30222:SF17">
    <property type="entry name" value="SPERMIDINE_PUTRESCINE-BINDING PERIPLASMIC PROTEIN"/>
    <property type="match status" value="1"/>
</dbReference>
<evidence type="ECO:0000256" key="4">
    <source>
        <dbReference type="ARBA" id="ARBA00022764"/>
    </source>
</evidence>
<dbReference type="CDD" id="cd13588">
    <property type="entry name" value="PBP2_polyamine_1"/>
    <property type="match status" value="1"/>
</dbReference>
<dbReference type="GO" id="GO:0042597">
    <property type="term" value="C:periplasmic space"/>
    <property type="evidence" value="ECO:0007669"/>
    <property type="project" value="UniProtKB-SubCell"/>
</dbReference>
<comment type="subcellular location">
    <subcellularLocation>
        <location evidence="1">Periplasm</location>
    </subcellularLocation>
</comment>
<proteinExistence type="predicted"/>
<accession>A0AA87QDX7</accession>
<dbReference type="Gene3D" id="3.40.190.10">
    <property type="entry name" value="Periplasmic binding protein-like II"/>
    <property type="match status" value="2"/>
</dbReference>
<dbReference type="GO" id="GO:0019808">
    <property type="term" value="F:polyamine binding"/>
    <property type="evidence" value="ECO:0007669"/>
    <property type="project" value="InterPro"/>
</dbReference>
<evidence type="ECO:0000256" key="5">
    <source>
        <dbReference type="SAM" id="SignalP"/>
    </source>
</evidence>
<dbReference type="PANTHER" id="PTHR30222">
    <property type="entry name" value="SPERMIDINE/PUTRESCINE-BINDING PERIPLASMIC PROTEIN"/>
    <property type="match status" value="1"/>
</dbReference>